<dbReference type="PANTHER" id="PTHR43798">
    <property type="entry name" value="MONOACYLGLYCEROL LIPASE"/>
    <property type="match status" value="1"/>
</dbReference>
<dbReference type="PRINTS" id="PR00111">
    <property type="entry name" value="ABHYDROLASE"/>
</dbReference>
<dbReference type="InterPro" id="IPR050266">
    <property type="entry name" value="AB_hydrolase_sf"/>
</dbReference>
<dbReference type="InterPro" id="IPR029058">
    <property type="entry name" value="AB_hydrolase_fold"/>
</dbReference>
<sequence>MPFASTHGSKVEYFETGTGPGLVLVHGTGGDAGTYDQLRDTFSDRRTVVVPNYSGSGATEDEGGPLTLDLLVDQIDAAIEDSSAEGPVDLVGWSQGALAVAAYAAAHPEKVRRLVLLTGWIKNDARQQLYFDLWHRLDQLDHETFGRFLQLNGWTTAQVNSFGVSGVEEMVSGGVPAGIGRQIALNLELDITEQLPKITAPTLVIGATHDNMIPVQHSRALHAAIKGSRYAELDAGHFAVFEKPAELAELVEEFLAEDDAKGETEAA</sequence>
<dbReference type="Pfam" id="PF12697">
    <property type="entry name" value="Abhydrolase_6"/>
    <property type="match status" value="1"/>
</dbReference>
<dbReference type="Proteomes" id="UP000322927">
    <property type="component" value="Chromosome"/>
</dbReference>
<dbReference type="InterPro" id="IPR000073">
    <property type="entry name" value="AB_hydrolase_1"/>
</dbReference>
<evidence type="ECO:0000313" key="3">
    <source>
        <dbReference type="Proteomes" id="UP000322927"/>
    </source>
</evidence>
<dbReference type="RefSeq" id="WP_150216973.1">
    <property type="nucleotide sequence ID" value="NZ_CP029192.1"/>
</dbReference>
<name>A0A5P2BX66_STRVZ</name>
<reference evidence="2 3" key="1">
    <citation type="submission" date="2018-05" db="EMBL/GenBank/DDBJ databases">
        <title>Streptomyces venezuelae.</title>
        <authorList>
            <person name="Kim W."/>
            <person name="Lee N."/>
            <person name="Cho B.-K."/>
        </authorList>
    </citation>
    <scope>NUCLEOTIDE SEQUENCE [LARGE SCALE GENOMIC DNA]</scope>
    <source>
        <strain evidence="2 3">ATCC 14584</strain>
    </source>
</reference>
<keyword evidence="2" id="KW-0378">Hydrolase</keyword>
<gene>
    <name evidence="2" type="ORF">DEJ48_16745</name>
</gene>
<evidence type="ECO:0000259" key="1">
    <source>
        <dbReference type="Pfam" id="PF12697"/>
    </source>
</evidence>
<accession>A0A5P2BX66</accession>
<evidence type="ECO:0000313" key="2">
    <source>
        <dbReference type="EMBL" id="QES34833.1"/>
    </source>
</evidence>
<dbReference type="SUPFAM" id="SSF53474">
    <property type="entry name" value="alpha/beta-Hydrolases"/>
    <property type="match status" value="1"/>
</dbReference>
<dbReference type="EMBL" id="CP029192">
    <property type="protein sequence ID" value="QES34833.1"/>
    <property type="molecule type" value="Genomic_DNA"/>
</dbReference>
<organism evidence="2 3">
    <name type="scientific">Streptomyces venezuelae</name>
    <dbReference type="NCBI Taxonomy" id="54571"/>
    <lineage>
        <taxon>Bacteria</taxon>
        <taxon>Bacillati</taxon>
        <taxon>Actinomycetota</taxon>
        <taxon>Actinomycetes</taxon>
        <taxon>Kitasatosporales</taxon>
        <taxon>Streptomycetaceae</taxon>
        <taxon>Streptomyces</taxon>
    </lineage>
</organism>
<proteinExistence type="predicted"/>
<feature type="domain" description="AB hydrolase-1" evidence="1">
    <location>
        <begin position="22"/>
        <end position="249"/>
    </location>
</feature>
<dbReference type="GO" id="GO:0016787">
    <property type="term" value="F:hydrolase activity"/>
    <property type="evidence" value="ECO:0007669"/>
    <property type="project" value="UniProtKB-KW"/>
</dbReference>
<dbReference type="Gene3D" id="3.40.50.1820">
    <property type="entry name" value="alpha/beta hydrolase"/>
    <property type="match status" value="1"/>
</dbReference>
<dbReference type="AlphaFoldDB" id="A0A5P2BX66"/>
<protein>
    <submittedName>
        <fullName evidence="2">Alpha/beta hydrolase</fullName>
    </submittedName>
</protein>
<dbReference type="OrthoDB" id="3866834at2"/>